<proteinExistence type="predicted"/>
<dbReference type="Pfam" id="PF13966">
    <property type="entry name" value="zf-RVT"/>
    <property type="match status" value="1"/>
</dbReference>
<name>A0AAV2FCX8_9ROSI</name>
<evidence type="ECO:0000313" key="4">
    <source>
        <dbReference type="Proteomes" id="UP001497516"/>
    </source>
</evidence>
<dbReference type="Proteomes" id="UP001497516">
    <property type="component" value="Chromosome 6"/>
</dbReference>
<gene>
    <name evidence="3" type="ORF">LTRI10_LOCUS36239</name>
</gene>
<dbReference type="PANTHER" id="PTHR33116">
    <property type="entry name" value="REVERSE TRANSCRIPTASE ZINC-BINDING DOMAIN-CONTAINING PROTEIN-RELATED-RELATED"/>
    <property type="match status" value="1"/>
</dbReference>
<dbReference type="InterPro" id="IPR026960">
    <property type="entry name" value="RVT-Znf"/>
</dbReference>
<dbReference type="PROSITE" id="PS50878">
    <property type="entry name" value="RT_POL"/>
    <property type="match status" value="1"/>
</dbReference>
<dbReference type="InterPro" id="IPR000477">
    <property type="entry name" value="RT_dom"/>
</dbReference>
<dbReference type="SUPFAM" id="SSF56672">
    <property type="entry name" value="DNA/RNA polymerases"/>
    <property type="match status" value="1"/>
</dbReference>
<feature type="domain" description="Reverse transcriptase" evidence="2">
    <location>
        <begin position="293"/>
        <end position="563"/>
    </location>
</feature>
<evidence type="ECO:0000313" key="3">
    <source>
        <dbReference type="EMBL" id="CAL1395837.1"/>
    </source>
</evidence>
<keyword evidence="4" id="KW-1185">Reference proteome</keyword>
<dbReference type="AlphaFoldDB" id="A0AAV2FCX8"/>
<protein>
    <recommendedName>
        <fullName evidence="2">Reverse transcriptase domain-containing protein</fullName>
    </recommendedName>
</protein>
<accession>A0AAV2FCX8</accession>
<keyword evidence="1" id="KW-0472">Membrane</keyword>
<evidence type="ECO:0000259" key="2">
    <source>
        <dbReference type="PROSITE" id="PS50878"/>
    </source>
</evidence>
<keyword evidence="1" id="KW-0812">Transmembrane</keyword>
<dbReference type="InterPro" id="IPR043502">
    <property type="entry name" value="DNA/RNA_pol_sf"/>
</dbReference>
<reference evidence="3 4" key="1">
    <citation type="submission" date="2024-04" db="EMBL/GenBank/DDBJ databases">
        <authorList>
            <person name="Fracassetti M."/>
        </authorList>
    </citation>
    <scope>NUCLEOTIDE SEQUENCE [LARGE SCALE GENOMIC DNA]</scope>
</reference>
<dbReference type="PANTHER" id="PTHR33116:SF86">
    <property type="entry name" value="REVERSE TRANSCRIPTASE DOMAIN-CONTAINING PROTEIN"/>
    <property type="match status" value="1"/>
</dbReference>
<sequence length="996" mass="114854">MGNACIRARLDRAVCSQSWIDTYPETLVKHFTDQGSDHRALLLADKPYVRTSRPLFRFDARWADNPEVRAMVNYVWQEDVQGTPMSRLWERLKRLRHLLYDWSRAGTTNSLRNIKTLQAEIDRVKLIHPVDWDMVRTLEAELSRQWEAEEVFWQQKSRVKWLKKGDQNSAYFHTVTRARRKKNFVAGLRNEEGEWVTEETGKASIATNFYQNLFTSETQVLNMIERVATLPIDNRVTPQMNAQLTVEVLAGEVRSTVFSMGSKQAPGSDGFTGKFFKAFWDIVGISVVEAVVSFFNSSRMLRIFNHTWLTLIPKVDSVETIRQLRPISLCQFVYKVITKIMAERLASMLPQIVSEGQNGFIRDRQIIDNILIGHELMHYLKIKRQGKKGYMALKVDMEKAYDRVEWPFLLAVLEKMGFSSVWRGWIHECLRSSSFSVLMNGSPSGYFTASRGLRQGDPFSPLLFVLCTEGFAALLRKAITEKKLEGVKVAPSAPRISHLFFADDSYLFLRGSLQECENLLVVLNEYEELSGQRVNLEKSAVCFSKNVSIPDQEFLATILGVGAVGVHDKYLGLPTLFARSKTATFRFFEEKLLERLQGWKQRTLSWAAKETLIKTIALALPLHVMSCFRLPLVLCRLLDKYVARFWWGAEEGIPKIRWVSWRNMCRSKHEGGMGFRRFEQFNQALLAKIGWRILNEPQSLIAHIYKGKYFPRGSFLTATARSRPFWGWQSILHGRQLLEKGLRWQVGNGQSVPLLQSNWIPKCQLDPPVYNPCILPEGGGSVVADVISEGGGRWDEEKLSQWFDPSTCKAIKAIPLPRWDVPDKLIWHFTAEGVFSVKSAYHLAVELDRRRGGWRSSVSWMDKPSWIRVWEAKIPPKLKVFLWQILNRALPTMEALIEKKVQVLPRCPVCWDAPETMEHLFLYCPVARALWDYSGLEYLGEGLPRHTFPLFLKRLLGLIHQPSVVMAVVAILWRIWRSRNWVVFEGKQFEIPALMR</sequence>
<dbReference type="Pfam" id="PF00078">
    <property type="entry name" value="RVT_1"/>
    <property type="match status" value="1"/>
</dbReference>
<evidence type="ECO:0000256" key="1">
    <source>
        <dbReference type="SAM" id="Phobius"/>
    </source>
</evidence>
<dbReference type="CDD" id="cd01650">
    <property type="entry name" value="RT_nLTR_like"/>
    <property type="match status" value="1"/>
</dbReference>
<feature type="transmembrane region" description="Helical" evidence="1">
    <location>
        <begin position="955"/>
        <end position="976"/>
    </location>
</feature>
<organism evidence="3 4">
    <name type="scientific">Linum trigynum</name>
    <dbReference type="NCBI Taxonomy" id="586398"/>
    <lineage>
        <taxon>Eukaryota</taxon>
        <taxon>Viridiplantae</taxon>
        <taxon>Streptophyta</taxon>
        <taxon>Embryophyta</taxon>
        <taxon>Tracheophyta</taxon>
        <taxon>Spermatophyta</taxon>
        <taxon>Magnoliopsida</taxon>
        <taxon>eudicotyledons</taxon>
        <taxon>Gunneridae</taxon>
        <taxon>Pentapetalae</taxon>
        <taxon>rosids</taxon>
        <taxon>fabids</taxon>
        <taxon>Malpighiales</taxon>
        <taxon>Linaceae</taxon>
        <taxon>Linum</taxon>
    </lineage>
</organism>
<keyword evidence="1" id="KW-1133">Transmembrane helix</keyword>
<dbReference type="EMBL" id="OZ034819">
    <property type="protein sequence ID" value="CAL1395837.1"/>
    <property type="molecule type" value="Genomic_DNA"/>
</dbReference>